<accession>A0A8R7Q8Q0</accession>
<keyword evidence="7" id="KW-1185">Reference proteome</keyword>
<evidence type="ECO:0000313" key="6">
    <source>
        <dbReference type="EnsemblPlants" id="TuG1812G0400003678.01.T01.cds240592"/>
    </source>
</evidence>
<dbReference type="PANTHER" id="PTHR48060">
    <property type="entry name" value="DNA DAMAGE-REPAIR/TOLERATION PROTEIN DRT100"/>
    <property type="match status" value="1"/>
</dbReference>
<name>A0A8R7Q8Q0_TRIUA</name>
<dbReference type="Gramene" id="TuG1812G0400003678.01.T01">
    <property type="protein sequence ID" value="TuG1812G0400003678.01.T01.cds240592"/>
    <property type="gene ID" value="TuG1812G0400003678.01"/>
</dbReference>
<proteinExistence type="predicted"/>
<dbReference type="InterPro" id="IPR013210">
    <property type="entry name" value="LRR_N_plant-typ"/>
</dbReference>
<feature type="chain" id="PRO_5035738728" description="Leucine-rich repeat-containing N-terminal plant-type domain-containing protein" evidence="4">
    <location>
        <begin position="31"/>
        <end position="95"/>
    </location>
</feature>
<dbReference type="InterPro" id="IPR053211">
    <property type="entry name" value="DNA_repair-toleration"/>
</dbReference>
<reference evidence="7" key="1">
    <citation type="journal article" date="2013" name="Nature">
        <title>Draft genome of the wheat A-genome progenitor Triticum urartu.</title>
        <authorList>
            <person name="Ling H.Q."/>
            <person name="Zhao S."/>
            <person name="Liu D."/>
            <person name="Wang J."/>
            <person name="Sun H."/>
            <person name="Zhang C."/>
            <person name="Fan H."/>
            <person name="Li D."/>
            <person name="Dong L."/>
            <person name="Tao Y."/>
            <person name="Gao C."/>
            <person name="Wu H."/>
            <person name="Li Y."/>
            <person name="Cui Y."/>
            <person name="Guo X."/>
            <person name="Zheng S."/>
            <person name="Wang B."/>
            <person name="Yu K."/>
            <person name="Liang Q."/>
            <person name="Yang W."/>
            <person name="Lou X."/>
            <person name="Chen J."/>
            <person name="Feng M."/>
            <person name="Jian J."/>
            <person name="Zhang X."/>
            <person name="Luo G."/>
            <person name="Jiang Y."/>
            <person name="Liu J."/>
            <person name="Wang Z."/>
            <person name="Sha Y."/>
            <person name="Zhang B."/>
            <person name="Wu H."/>
            <person name="Tang D."/>
            <person name="Shen Q."/>
            <person name="Xue P."/>
            <person name="Zou S."/>
            <person name="Wang X."/>
            <person name="Liu X."/>
            <person name="Wang F."/>
            <person name="Yang Y."/>
            <person name="An X."/>
            <person name="Dong Z."/>
            <person name="Zhang K."/>
            <person name="Zhang X."/>
            <person name="Luo M.C."/>
            <person name="Dvorak J."/>
            <person name="Tong Y."/>
            <person name="Wang J."/>
            <person name="Yang H."/>
            <person name="Li Z."/>
            <person name="Wang D."/>
            <person name="Zhang A."/>
            <person name="Wang J."/>
        </authorList>
    </citation>
    <scope>NUCLEOTIDE SEQUENCE</scope>
    <source>
        <strain evidence="7">cv. G1812</strain>
    </source>
</reference>
<protein>
    <recommendedName>
        <fullName evidence="5">Leucine-rich repeat-containing N-terminal plant-type domain-containing protein</fullName>
    </recommendedName>
</protein>
<organism evidence="6 7">
    <name type="scientific">Triticum urartu</name>
    <name type="common">Red wild einkorn</name>
    <name type="synonym">Crithodium urartu</name>
    <dbReference type="NCBI Taxonomy" id="4572"/>
    <lineage>
        <taxon>Eukaryota</taxon>
        <taxon>Viridiplantae</taxon>
        <taxon>Streptophyta</taxon>
        <taxon>Embryophyta</taxon>
        <taxon>Tracheophyta</taxon>
        <taxon>Spermatophyta</taxon>
        <taxon>Magnoliopsida</taxon>
        <taxon>Liliopsida</taxon>
        <taxon>Poales</taxon>
        <taxon>Poaceae</taxon>
        <taxon>BOP clade</taxon>
        <taxon>Pooideae</taxon>
        <taxon>Triticodae</taxon>
        <taxon>Triticeae</taxon>
        <taxon>Triticinae</taxon>
        <taxon>Triticum</taxon>
    </lineage>
</organism>
<sequence>MCAWRSLKFSSTLVLTTLLLLLCGSGAAHCSVVHNSTDRRALLDFKEAITVDPTGVLRSWNDSIHHCMWPGVNCSRRHPGRVTVLDLDDMSLAGP</sequence>
<dbReference type="PANTHER" id="PTHR48060:SF21">
    <property type="entry name" value="L DOMAIN-LIKE PROTEIN"/>
    <property type="match status" value="1"/>
</dbReference>
<dbReference type="Pfam" id="PF08263">
    <property type="entry name" value="LRRNT_2"/>
    <property type="match status" value="1"/>
</dbReference>
<feature type="signal peptide" evidence="4">
    <location>
        <begin position="1"/>
        <end position="30"/>
    </location>
</feature>
<evidence type="ECO:0000256" key="3">
    <source>
        <dbReference type="ARBA" id="ARBA00022737"/>
    </source>
</evidence>
<feature type="domain" description="Leucine-rich repeat-containing N-terminal plant-type" evidence="5">
    <location>
        <begin position="36"/>
        <end position="75"/>
    </location>
</feature>
<reference evidence="6" key="2">
    <citation type="submission" date="2018-03" db="EMBL/GenBank/DDBJ databases">
        <title>The Triticum urartu genome reveals the dynamic nature of wheat genome evolution.</title>
        <authorList>
            <person name="Ling H."/>
            <person name="Ma B."/>
            <person name="Shi X."/>
            <person name="Liu H."/>
            <person name="Dong L."/>
            <person name="Sun H."/>
            <person name="Cao Y."/>
            <person name="Gao Q."/>
            <person name="Zheng S."/>
            <person name="Li Y."/>
            <person name="Yu Y."/>
            <person name="Du H."/>
            <person name="Qi M."/>
            <person name="Li Y."/>
            <person name="Yu H."/>
            <person name="Cui Y."/>
            <person name="Wang N."/>
            <person name="Chen C."/>
            <person name="Wu H."/>
            <person name="Zhao Y."/>
            <person name="Zhang J."/>
            <person name="Li Y."/>
            <person name="Zhou W."/>
            <person name="Zhang B."/>
            <person name="Hu W."/>
            <person name="Eijk M."/>
            <person name="Tang J."/>
            <person name="Witsenboer H."/>
            <person name="Zhao S."/>
            <person name="Li Z."/>
            <person name="Zhang A."/>
            <person name="Wang D."/>
            <person name="Liang C."/>
        </authorList>
    </citation>
    <scope>NUCLEOTIDE SEQUENCE [LARGE SCALE GENOMIC DNA]</scope>
    <source>
        <strain evidence="6">cv. G1812</strain>
    </source>
</reference>
<keyword evidence="2 4" id="KW-0732">Signal</keyword>
<evidence type="ECO:0000313" key="7">
    <source>
        <dbReference type="Proteomes" id="UP000015106"/>
    </source>
</evidence>
<dbReference type="Proteomes" id="UP000015106">
    <property type="component" value="Chromosome 4"/>
</dbReference>
<evidence type="ECO:0000259" key="5">
    <source>
        <dbReference type="Pfam" id="PF08263"/>
    </source>
</evidence>
<dbReference type="EnsemblPlants" id="TuG1812G0400003678.01.T01">
    <property type="protein sequence ID" value="TuG1812G0400003678.01.T01.cds240592"/>
    <property type="gene ID" value="TuG1812G0400003678.01"/>
</dbReference>
<dbReference type="Gene3D" id="3.80.10.10">
    <property type="entry name" value="Ribonuclease Inhibitor"/>
    <property type="match status" value="1"/>
</dbReference>
<evidence type="ECO:0000256" key="2">
    <source>
        <dbReference type="ARBA" id="ARBA00022729"/>
    </source>
</evidence>
<keyword evidence="1" id="KW-0433">Leucine-rich repeat</keyword>
<dbReference type="AlphaFoldDB" id="A0A8R7Q8Q0"/>
<dbReference type="InterPro" id="IPR032675">
    <property type="entry name" value="LRR_dom_sf"/>
</dbReference>
<reference evidence="6" key="3">
    <citation type="submission" date="2022-06" db="UniProtKB">
        <authorList>
            <consortium name="EnsemblPlants"/>
        </authorList>
    </citation>
    <scope>IDENTIFICATION</scope>
</reference>
<keyword evidence="3" id="KW-0677">Repeat</keyword>
<evidence type="ECO:0000256" key="4">
    <source>
        <dbReference type="SAM" id="SignalP"/>
    </source>
</evidence>
<evidence type="ECO:0000256" key="1">
    <source>
        <dbReference type="ARBA" id="ARBA00022614"/>
    </source>
</evidence>